<feature type="binding site" evidence="9">
    <location>
        <position position="27"/>
    </location>
    <ligand>
        <name>Zn(2+)</name>
        <dbReference type="ChEBI" id="CHEBI:29105"/>
    </ligand>
</feature>
<dbReference type="GO" id="GO:0005737">
    <property type="term" value="C:cytoplasm"/>
    <property type="evidence" value="ECO:0007669"/>
    <property type="project" value="UniProtKB-ARBA"/>
</dbReference>
<dbReference type="InterPro" id="IPR001209">
    <property type="entry name" value="Ribosomal_uS14"/>
</dbReference>
<dbReference type="EMBL" id="JAIOIU010000124">
    <property type="protein sequence ID" value="MBZ0160429.1"/>
    <property type="molecule type" value="Genomic_DNA"/>
</dbReference>
<dbReference type="GO" id="GO:0008270">
    <property type="term" value="F:zinc ion binding"/>
    <property type="evidence" value="ECO:0007669"/>
    <property type="project" value="UniProtKB-UniRule"/>
</dbReference>
<dbReference type="GO" id="GO:0003735">
    <property type="term" value="F:structural constituent of ribosome"/>
    <property type="evidence" value="ECO:0007669"/>
    <property type="project" value="InterPro"/>
</dbReference>
<dbReference type="HAMAP" id="MF_01364_B">
    <property type="entry name" value="Ribosomal_uS14_2_B"/>
    <property type="match status" value="1"/>
</dbReference>
<evidence type="ECO:0000256" key="9">
    <source>
        <dbReference type="HAMAP-Rule" id="MF_01364"/>
    </source>
</evidence>
<comment type="function">
    <text evidence="9">Binds 16S rRNA, required for the assembly of 30S particles and may also be responsible for determining the conformation of the 16S rRNA at the A site.</text>
</comment>
<dbReference type="PANTHER" id="PTHR19836:SF19">
    <property type="entry name" value="SMALL RIBOSOMAL SUBUNIT PROTEIN US14M"/>
    <property type="match status" value="1"/>
</dbReference>
<dbReference type="NCBIfam" id="NF005974">
    <property type="entry name" value="PRK08061.1"/>
    <property type="match status" value="1"/>
</dbReference>
<proteinExistence type="inferred from homology"/>
<evidence type="ECO:0000256" key="2">
    <source>
        <dbReference type="ARBA" id="ARBA00022730"/>
    </source>
</evidence>
<evidence type="ECO:0000256" key="7">
    <source>
        <dbReference type="ARBA" id="ARBA00035167"/>
    </source>
</evidence>
<gene>
    <name evidence="9" type="primary">rpsZ</name>
    <name evidence="9" type="synonym">rpsN</name>
    <name evidence="10" type="ORF">K8G79_09890</name>
</gene>
<dbReference type="SUPFAM" id="SSF57716">
    <property type="entry name" value="Glucocorticoid receptor-like (DNA-binding domain)"/>
    <property type="match status" value="1"/>
</dbReference>
<dbReference type="GO" id="GO:0019843">
    <property type="term" value="F:rRNA binding"/>
    <property type="evidence" value="ECO:0007669"/>
    <property type="project" value="UniProtKB-UniRule"/>
</dbReference>
<evidence type="ECO:0000313" key="10">
    <source>
        <dbReference type="EMBL" id="MBZ0160429.1"/>
    </source>
</evidence>
<feature type="binding site" evidence="9">
    <location>
        <position position="24"/>
    </location>
    <ligand>
        <name>Zn(2+)</name>
        <dbReference type="ChEBI" id="CHEBI:29105"/>
    </ligand>
</feature>
<evidence type="ECO:0000256" key="1">
    <source>
        <dbReference type="ARBA" id="ARBA00022723"/>
    </source>
</evidence>
<dbReference type="InterPro" id="IPR018271">
    <property type="entry name" value="Ribosomal_uS14_CS"/>
</dbReference>
<keyword evidence="4 9" id="KW-0694">RNA-binding</keyword>
<comment type="similarity">
    <text evidence="8 9">Belongs to the universal ribosomal protein uS14 family. Zinc-binding uS14 subfamily.</text>
</comment>
<dbReference type="AlphaFoldDB" id="A0AAJ1AIY1"/>
<organism evidence="10 11">
    <name type="scientific">Candidatus Methylomirabilis tolerans</name>
    <dbReference type="NCBI Taxonomy" id="3123416"/>
    <lineage>
        <taxon>Bacteria</taxon>
        <taxon>Candidatus Methylomirabilota</taxon>
        <taxon>Candidatus Methylomirabilia</taxon>
        <taxon>Candidatus Methylomirabilales</taxon>
        <taxon>Candidatus Methylomirabilaceae</taxon>
        <taxon>Candidatus Methylomirabilis</taxon>
    </lineage>
</organism>
<accession>A0AAJ1AIY1</accession>
<keyword evidence="3 9" id="KW-0862">Zinc</keyword>
<comment type="caution">
    <text evidence="10">The sequence shown here is derived from an EMBL/GenBank/DDBJ whole genome shotgun (WGS) entry which is preliminary data.</text>
</comment>
<dbReference type="Proteomes" id="UP001197609">
    <property type="component" value="Unassembled WGS sequence"/>
</dbReference>
<reference evidence="10 11" key="1">
    <citation type="journal article" date="2021" name="bioRxiv">
        <title>Unraveling nitrogen, sulfur and carbon metabolic pathways and microbial community transcriptional responses to substrate deprivation and toxicity stresses in a bioreactor mimicking anoxic brackish coastal sediment conditions.</title>
        <authorList>
            <person name="Martins P.D."/>
            <person name="Echeveste M.J."/>
            <person name="Arshad A."/>
            <person name="Kurth J."/>
            <person name="Ouboter H."/>
            <person name="Jetten M.S.M."/>
            <person name="Welte C.U."/>
        </authorList>
    </citation>
    <scope>NUCLEOTIDE SEQUENCE [LARGE SCALE GENOMIC DNA]</scope>
    <source>
        <strain evidence="10">MAG_38</strain>
    </source>
</reference>
<dbReference type="FunFam" id="4.10.830.10:FF:000001">
    <property type="entry name" value="30S ribosomal protein S14 type Z"/>
    <property type="match status" value="1"/>
</dbReference>
<keyword evidence="5 9" id="KW-0689">Ribosomal protein</keyword>
<evidence type="ECO:0000256" key="4">
    <source>
        <dbReference type="ARBA" id="ARBA00022884"/>
    </source>
</evidence>
<feature type="binding site" evidence="9">
    <location>
        <position position="43"/>
    </location>
    <ligand>
        <name>Zn(2+)</name>
        <dbReference type="ChEBI" id="CHEBI:29105"/>
    </ligand>
</feature>
<dbReference type="Pfam" id="PF00253">
    <property type="entry name" value="Ribosomal_S14"/>
    <property type="match status" value="1"/>
</dbReference>
<comment type="subunit">
    <text evidence="9">Part of the 30S ribosomal subunit. Contacts proteins S3 and S10.</text>
</comment>
<evidence type="ECO:0000256" key="5">
    <source>
        <dbReference type="ARBA" id="ARBA00022980"/>
    </source>
</evidence>
<evidence type="ECO:0000256" key="6">
    <source>
        <dbReference type="ARBA" id="ARBA00023274"/>
    </source>
</evidence>
<dbReference type="PANTHER" id="PTHR19836">
    <property type="entry name" value="30S RIBOSOMAL PROTEIN S14"/>
    <property type="match status" value="1"/>
</dbReference>
<dbReference type="GO" id="GO:0015935">
    <property type="term" value="C:small ribosomal subunit"/>
    <property type="evidence" value="ECO:0007669"/>
    <property type="project" value="TreeGrafter"/>
</dbReference>
<evidence type="ECO:0000256" key="3">
    <source>
        <dbReference type="ARBA" id="ARBA00022833"/>
    </source>
</evidence>
<dbReference type="PROSITE" id="PS00527">
    <property type="entry name" value="RIBOSOMAL_S14"/>
    <property type="match status" value="1"/>
</dbReference>
<dbReference type="InterPro" id="IPR023053">
    <property type="entry name" value="Ribosomal_uS14_bact"/>
</dbReference>
<sequence length="61" mass="7156">MAKLSLIVKSQREPKFGVRGYHRCRNCGRPRGYLRKFEMCRICFRDLALRGEIPGVIKASW</sequence>
<feature type="binding site" evidence="9">
    <location>
        <position position="40"/>
    </location>
    <ligand>
        <name>Zn(2+)</name>
        <dbReference type="ChEBI" id="CHEBI:29105"/>
    </ligand>
</feature>
<evidence type="ECO:0000256" key="8">
    <source>
        <dbReference type="ARBA" id="ARBA00060857"/>
    </source>
</evidence>
<keyword evidence="2 9" id="KW-0699">rRNA-binding</keyword>
<comment type="cofactor">
    <cofactor evidence="9">
        <name>Zn(2+)</name>
        <dbReference type="ChEBI" id="CHEBI:29105"/>
    </cofactor>
    <text evidence="9">Binds 1 zinc ion per subunit.</text>
</comment>
<keyword evidence="6 9" id="KW-0687">Ribonucleoprotein</keyword>
<name>A0AAJ1AIY1_9BACT</name>
<protein>
    <recommendedName>
        <fullName evidence="7 9">Small ribosomal subunit protein uS14</fullName>
    </recommendedName>
</protein>
<keyword evidence="1 9" id="KW-0479">Metal-binding</keyword>
<dbReference type="Gene3D" id="4.10.830.10">
    <property type="entry name" value="30s Ribosomal Protein S14, Chain N"/>
    <property type="match status" value="1"/>
</dbReference>
<dbReference type="GO" id="GO:0006412">
    <property type="term" value="P:translation"/>
    <property type="evidence" value="ECO:0007669"/>
    <property type="project" value="UniProtKB-UniRule"/>
</dbReference>
<evidence type="ECO:0000313" key="11">
    <source>
        <dbReference type="Proteomes" id="UP001197609"/>
    </source>
</evidence>
<dbReference type="InterPro" id="IPR043140">
    <property type="entry name" value="Ribosomal_uS14_sf"/>
</dbReference>